<dbReference type="OrthoDB" id="9789875at2"/>
<evidence type="ECO:0000313" key="2">
    <source>
        <dbReference type="EMBL" id="TXB67936.1"/>
    </source>
</evidence>
<dbReference type="PANTHER" id="PTHR28208:SF3">
    <property type="entry name" value="PHOSPHATIDATE PHOSPHATASE APP1"/>
    <property type="match status" value="1"/>
</dbReference>
<dbReference type="Proteomes" id="UP000321580">
    <property type="component" value="Unassembled WGS sequence"/>
</dbReference>
<dbReference type="GO" id="GO:0008195">
    <property type="term" value="F:phosphatidate phosphatase activity"/>
    <property type="evidence" value="ECO:0007669"/>
    <property type="project" value="InterPro"/>
</dbReference>
<organism evidence="2 3">
    <name type="scientific">Phaeodactylibacter luteus</name>
    <dbReference type="NCBI Taxonomy" id="1564516"/>
    <lineage>
        <taxon>Bacteria</taxon>
        <taxon>Pseudomonadati</taxon>
        <taxon>Bacteroidota</taxon>
        <taxon>Saprospiria</taxon>
        <taxon>Saprospirales</taxon>
        <taxon>Haliscomenobacteraceae</taxon>
        <taxon>Phaeodactylibacter</taxon>
    </lineage>
</organism>
<dbReference type="InterPro" id="IPR019236">
    <property type="entry name" value="APP1_cat"/>
</dbReference>
<dbReference type="InterPro" id="IPR052935">
    <property type="entry name" value="Mg2+_PAP"/>
</dbReference>
<proteinExistence type="predicted"/>
<name>A0A5C6RZA7_9BACT</name>
<protein>
    <submittedName>
        <fullName evidence="2">DUF2183 domain-containing protein</fullName>
    </submittedName>
</protein>
<dbReference type="PANTHER" id="PTHR28208">
    <property type="entry name" value="PHOSPHATIDATE PHOSPHATASE APP1"/>
    <property type="match status" value="1"/>
</dbReference>
<feature type="domain" description="Phosphatidate phosphatase APP1 catalytic" evidence="1">
    <location>
        <begin position="161"/>
        <end position="316"/>
    </location>
</feature>
<dbReference type="EMBL" id="VOOR01000005">
    <property type="protein sequence ID" value="TXB67936.1"/>
    <property type="molecule type" value="Genomic_DNA"/>
</dbReference>
<gene>
    <name evidence="2" type="ORF">FRY97_03570</name>
</gene>
<evidence type="ECO:0000259" key="1">
    <source>
        <dbReference type="Pfam" id="PF09949"/>
    </source>
</evidence>
<keyword evidence="3" id="KW-1185">Reference proteome</keyword>
<dbReference type="Pfam" id="PF09949">
    <property type="entry name" value="APP1_cat"/>
    <property type="match status" value="1"/>
</dbReference>
<sequence length="361" mass="41091">MPLKRSMLRTLKRIDRWVARINRTVKEWLGLKPNWPVLILPYRGYVSGRRLVLRGRVLKDRRILKDEVNSSWRALMNNYKRFNSREVSGAAVHINADGHTLEAVTDEEGYFIIDTQLPSAFPSGGPQWKRIQLELHATPNRQVHATANGKVLAPGPEAEFGCISDIDDTVLKTDVTSLLKLRVLYHTLLKTAPLRQSFNQAAPFFQGLRNGMAGRPVNPFFYVSNSPWNLYDLLEEFLSLNELPDGPILLRDFGLPYQEHPEGYLGHKHSSILNILETYPSLPFVLIGDSGERDPYIYEAVARSHPGRIKAIYIRDVRSISRARRLKRFIAETGADIQLVQNYREAALHAVRHGLMLPAGQ</sequence>
<accession>A0A5C6RZA7</accession>
<dbReference type="AlphaFoldDB" id="A0A5C6RZA7"/>
<comment type="caution">
    <text evidence="2">The sequence shown here is derived from an EMBL/GenBank/DDBJ whole genome shotgun (WGS) entry which is preliminary data.</text>
</comment>
<reference evidence="2 3" key="1">
    <citation type="submission" date="2019-08" db="EMBL/GenBank/DDBJ databases">
        <title>Genome of Phaeodactylibacter luteus.</title>
        <authorList>
            <person name="Bowman J.P."/>
        </authorList>
    </citation>
    <scope>NUCLEOTIDE SEQUENCE [LARGE SCALE GENOMIC DNA]</scope>
    <source>
        <strain evidence="2 3">KCTC 42180</strain>
    </source>
</reference>
<evidence type="ECO:0000313" key="3">
    <source>
        <dbReference type="Proteomes" id="UP000321580"/>
    </source>
</evidence>